<keyword evidence="2" id="KW-1185">Reference proteome</keyword>
<comment type="caution">
    <text evidence="1">The sequence shown here is derived from an EMBL/GenBank/DDBJ whole genome shotgun (WGS) entry which is preliminary data.</text>
</comment>
<gene>
    <name evidence="1" type="ORF">OLEA9_A043595</name>
</gene>
<dbReference type="Proteomes" id="UP000594638">
    <property type="component" value="Unassembled WGS sequence"/>
</dbReference>
<dbReference type="AlphaFoldDB" id="A0A8S0USJ6"/>
<evidence type="ECO:0000313" key="1">
    <source>
        <dbReference type="EMBL" id="CAA3023232.1"/>
    </source>
</evidence>
<organism evidence="1 2">
    <name type="scientific">Olea europaea subsp. europaea</name>
    <dbReference type="NCBI Taxonomy" id="158383"/>
    <lineage>
        <taxon>Eukaryota</taxon>
        <taxon>Viridiplantae</taxon>
        <taxon>Streptophyta</taxon>
        <taxon>Embryophyta</taxon>
        <taxon>Tracheophyta</taxon>
        <taxon>Spermatophyta</taxon>
        <taxon>Magnoliopsida</taxon>
        <taxon>eudicotyledons</taxon>
        <taxon>Gunneridae</taxon>
        <taxon>Pentapetalae</taxon>
        <taxon>asterids</taxon>
        <taxon>lamiids</taxon>
        <taxon>Lamiales</taxon>
        <taxon>Oleaceae</taxon>
        <taxon>Oleeae</taxon>
        <taxon>Olea</taxon>
    </lineage>
</organism>
<name>A0A8S0USJ6_OLEEU</name>
<accession>A0A8S0USJ6</accession>
<reference evidence="1 2" key="1">
    <citation type="submission" date="2019-12" db="EMBL/GenBank/DDBJ databases">
        <authorList>
            <person name="Alioto T."/>
            <person name="Alioto T."/>
            <person name="Gomez Garrido J."/>
        </authorList>
    </citation>
    <scope>NUCLEOTIDE SEQUENCE [LARGE SCALE GENOMIC DNA]</scope>
</reference>
<evidence type="ECO:0000313" key="2">
    <source>
        <dbReference type="Proteomes" id="UP000594638"/>
    </source>
</evidence>
<dbReference type="Gramene" id="OE9A043595T1">
    <property type="protein sequence ID" value="OE9A043595C1"/>
    <property type="gene ID" value="OE9A043595"/>
</dbReference>
<dbReference type="EMBL" id="CACTIH010009085">
    <property type="protein sequence ID" value="CAA3023232.1"/>
    <property type="molecule type" value="Genomic_DNA"/>
</dbReference>
<proteinExistence type="predicted"/>
<sequence>MQPIHCMLISELARKAIGVFYFFCFNLNHRTQYLCEQSGMSVFDFNRVLLNYSDAEAEVGELEFLQELQEDVVQWFQYCRMFAVDAAIYYRE</sequence>
<protein>
    <submittedName>
        <fullName evidence="1">Uncharacterized protein</fullName>
    </submittedName>
</protein>